<dbReference type="Proteomes" id="UP001062846">
    <property type="component" value="Chromosome 12"/>
</dbReference>
<reference evidence="1" key="1">
    <citation type="submission" date="2022-02" db="EMBL/GenBank/DDBJ databases">
        <title>Plant Genome Project.</title>
        <authorList>
            <person name="Zhang R.-G."/>
        </authorList>
    </citation>
    <scope>NUCLEOTIDE SEQUENCE</scope>
    <source>
        <strain evidence="1">AT1</strain>
    </source>
</reference>
<name>A0ACC0LIV3_RHOML</name>
<gene>
    <name evidence="1" type="ORF">RHMOL_Rhmol12G0168500</name>
</gene>
<evidence type="ECO:0000313" key="1">
    <source>
        <dbReference type="EMBL" id="KAI8528708.1"/>
    </source>
</evidence>
<keyword evidence="2" id="KW-1185">Reference proteome</keyword>
<accession>A0ACC0LIV3</accession>
<organism evidence="1 2">
    <name type="scientific">Rhododendron molle</name>
    <name type="common">Chinese azalea</name>
    <name type="synonym">Azalea mollis</name>
    <dbReference type="NCBI Taxonomy" id="49168"/>
    <lineage>
        <taxon>Eukaryota</taxon>
        <taxon>Viridiplantae</taxon>
        <taxon>Streptophyta</taxon>
        <taxon>Embryophyta</taxon>
        <taxon>Tracheophyta</taxon>
        <taxon>Spermatophyta</taxon>
        <taxon>Magnoliopsida</taxon>
        <taxon>eudicotyledons</taxon>
        <taxon>Gunneridae</taxon>
        <taxon>Pentapetalae</taxon>
        <taxon>asterids</taxon>
        <taxon>Ericales</taxon>
        <taxon>Ericaceae</taxon>
        <taxon>Ericoideae</taxon>
        <taxon>Rhodoreae</taxon>
        <taxon>Rhododendron</taxon>
    </lineage>
</organism>
<sequence length="134" mass="14790">MSANELHAAKKMSRRSHLHRLNSLCIPGYCLTSCPVFTTNLLIQLLTGHLCMCNDSILVYAFQWESRDILVLDLLLRLYDDGRWSCCRRWRLCGLDGASVQGCLVAAGTEDVAVAGAALSPDIGVVVRLIWGLL</sequence>
<protein>
    <submittedName>
        <fullName evidence="1">Uncharacterized protein</fullName>
    </submittedName>
</protein>
<dbReference type="EMBL" id="CM046399">
    <property type="protein sequence ID" value="KAI8528708.1"/>
    <property type="molecule type" value="Genomic_DNA"/>
</dbReference>
<comment type="caution">
    <text evidence="1">The sequence shown here is derived from an EMBL/GenBank/DDBJ whole genome shotgun (WGS) entry which is preliminary data.</text>
</comment>
<proteinExistence type="predicted"/>
<evidence type="ECO:0000313" key="2">
    <source>
        <dbReference type="Proteomes" id="UP001062846"/>
    </source>
</evidence>